<dbReference type="EMBL" id="AP024443">
    <property type="protein sequence ID" value="BCS19529.1"/>
    <property type="molecule type" value="Genomic_DNA"/>
</dbReference>
<evidence type="ECO:0000313" key="9">
    <source>
        <dbReference type="Proteomes" id="UP000654913"/>
    </source>
</evidence>
<proteinExistence type="inferred from homology"/>
<gene>
    <name evidence="8" type="ORF">APUU_12357A</name>
</gene>
<keyword evidence="3 6" id="KW-0064">Aspartyl protease</keyword>
<dbReference type="InterPro" id="IPR033121">
    <property type="entry name" value="PEPTIDASE_A1"/>
</dbReference>
<dbReference type="RefSeq" id="XP_041551723.1">
    <property type="nucleotide sequence ID" value="XM_041698549.1"/>
</dbReference>
<reference evidence="8" key="1">
    <citation type="submission" date="2021-01" db="EMBL/GenBank/DDBJ databases">
        <authorList>
            <consortium name="Aspergillus puulaauensis MK2 genome sequencing consortium"/>
            <person name="Kazuki M."/>
            <person name="Futagami T."/>
        </authorList>
    </citation>
    <scope>NUCLEOTIDE SEQUENCE</scope>
    <source>
        <strain evidence="8">MK2</strain>
    </source>
</reference>
<name>A0A7R7XF56_9EURO</name>
<dbReference type="Pfam" id="PF00026">
    <property type="entry name" value="Asp"/>
    <property type="match status" value="1"/>
</dbReference>
<dbReference type="GO" id="GO:0004190">
    <property type="term" value="F:aspartic-type endopeptidase activity"/>
    <property type="evidence" value="ECO:0007669"/>
    <property type="project" value="UniProtKB-KW"/>
</dbReference>
<comment type="similarity">
    <text evidence="1 6">Belongs to the peptidase A1 family.</text>
</comment>
<evidence type="ECO:0000256" key="2">
    <source>
        <dbReference type="ARBA" id="ARBA00022670"/>
    </source>
</evidence>
<evidence type="ECO:0000256" key="1">
    <source>
        <dbReference type="ARBA" id="ARBA00007447"/>
    </source>
</evidence>
<sequence length="423" mass="45913">MDTKIKLIPNPQYQKSGTKSYVHLMRKYRFSPTKGGRYFYGGHLQQSGRQYTTKPIGGKARIQRVLRKKVADTDEIGEVGADDVQNDSMYLAPVSIGTPAQTVNLDFDTGSADLWVWSSGLPSEIISQHKSGTVFDPSKSSSFKEQSDSTWKISYGDGSSVSGTVGTGLISLGGLKVDNQAIELADTLSTQFQQGDGVLGLAFSSTNNVKTLVENMIAQDTPKSAQLFTANLGSWKDADGPDKRGPFYTFGFIDQDTVDATGEEVYYTPIDKNQGFWLFDSTLATVNGRTITRSGNKAIADTGSALTLVDDDTCKAIYDAIPGAEYDHDSQGYIYPSDTTEDKLPVVSLAVGEKQFVVQKQDLGFAEAKSGYVYGGIQSRGTMSMDILGYTFLKGIYAIFDIGNLQFGAVQQKELRQGLAVSQ</sequence>
<dbReference type="PROSITE" id="PS00141">
    <property type="entry name" value="ASP_PROTEASE"/>
    <property type="match status" value="1"/>
</dbReference>
<dbReference type="CDD" id="cd06097">
    <property type="entry name" value="Aspergillopepsin_like"/>
    <property type="match status" value="1"/>
</dbReference>
<feature type="domain" description="Peptidase A1" evidence="7">
    <location>
        <begin position="90"/>
        <end position="410"/>
    </location>
</feature>
<dbReference type="OrthoDB" id="2747330at2759"/>
<accession>A0A7R7XF56</accession>
<dbReference type="PRINTS" id="PR00792">
    <property type="entry name" value="PEPSIN"/>
</dbReference>
<evidence type="ECO:0000259" key="7">
    <source>
        <dbReference type="PROSITE" id="PS51767"/>
    </source>
</evidence>
<dbReference type="InterPro" id="IPR034163">
    <property type="entry name" value="Aspergillopepsin-like_cat_dom"/>
</dbReference>
<dbReference type="Proteomes" id="UP000654913">
    <property type="component" value="Chromosome 1"/>
</dbReference>
<dbReference type="PANTHER" id="PTHR47966:SF1">
    <property type="entry name" value="ASPARTYL PROTEINASE"/>
    <property type="match status" value="1"/>
</dbReference>
<dbReference type="InterPro" id="IPR021109">
    <property type="entry name" value="Peptidase_aspartic_dom_sf"/>
</dbReference>
<evidence type="ECO:0000256" key="3">
    <source>
        <dbReference type="ARBA" id="ARBA00022750"/>
    </source>
</evidence>
<keyword evidence="2 6" id="KW-0645">Protease</keyword>
<dbReference type="PANTHER" id="PTHR47966">
    <property type="entry name" value="BETA-SITE APP-CLEAVING ENZYME, ISOFORM A-RELATED"/>
    <property type="match status" value="1"/>
</dbReference>
<feature type="active site" evidence="5">
    <location>
        <position position="108"/>
    </location>
</feature>
<keyword evidence="4 6" id="KW-0378">Hydrolase</keyword>
<evidence type="ECO:0000256" key="6">
    <source>
        <dbReference type="RuleBase" id="RU000454"/>
    </source>
</evidence>
<evidence type="ECO:0000256" key="5">
    <source>
        <dbReference type="PIRSR" id="PIRSR601461-1"/>
    </source>
</evidence>
<evidence type="ECO:0000313" key="8">
    <source>
        <dbReference type="EMBL" id="BCS19529.1"/>
    </source>
</evidence>
<dbReference type="PROSITE" id="PS51767">
    <property type="entry name" value="PEPTIDASE_A1"/>
    <property type="match status" value="1"/>
</dbReference>
<dbReference type="SUPFAM" id="SSF50630">
    <property type="entry name" value="Acid proteases"/>
    <property type="match status" value="1"/>
</dbReference>
<dbReference type="GO" id="GO:0006508">
    <property type="term" value="P:proteolysis"/>
    <property type="evidence" value="ECO:0007669"/>
    <property type="project" value="UniProtKB-KW"/>
</dbReference>
<dbReference type="KEGG" id="apuu:APUU_12357A"/>
<reference evidence="8" key="2">
    <citation type="submission" date="2021-02" db="EMBL/GenBank/DDBJ databases">
        <title>Aspergillus puulaauensis MK2 genome sequence.</title>
        <authorList>
            <person name="Futagami T."/>
            <person name="Mori K."/>
            <person name="Kadooka C."/>
            <person name="Tanaka T."/>
        </authorList>
    </citation>
    <scope>NUCLEOTIDE SEQUENCE</scope>
    <source>
        <strain evidence="8">MK2</strain>
    </source>
</reference>
<dbReference type="InterPro" id="IPR001969">
    <property type="entry name" value="Aspartic_peptidase_AS"/>
</dbReference>
<evidence type="ECO:0000256" key="4">
    <source>
        <dbReference type="ARBA" id="ARBA00022801"/>
    </source>
</evidence>
<feature type="active site" evidence="5">
    <location>
        <position position="301"/>
    </location>
</feature>
<keyword evidence="9" id="KW-1185">Reference proteome</keyword>
<protein>
    <recommendedName>
        <fullName evidence="7">Peptidase A1 domain-containing protein</fullName>
    </recommendedName>
</protein>
<dbReference type="GeneID" id="64969534"/>
<dbReference type="InterPro" id="IPR001461">
    <property type="entry name" value="Aspartic_peptidase_A1"/>
</dbReference>
<dbReference type="Gene3D" id="2.40.70.10">
    <property type="entry name" value="Acid Proteases"/>
    <property type="match status" value="2"/>
</dbReference>
<dbReference type="AlphaFoldDB" id="A0A7R7XF56"/>
<organism evidence="8 9">
    <name type="scientific">Aspergillus puulaauensis</name>
    <dbReference type="NCBI Taxonomy" id="1220207"/>
    <lineage>
        <taxon>Eukaryota</taxon>
        <taxon>Fungi</taxon>
        <taxon>Dikarya</taxon>
        <taxon>Ascomycota</taxon>
        <taxon>Pezizomycotina</taxon>
        <taxon>Eurotiomycetes</taxon>
        <taxon>Eurotiomycetidae</taxon>
        <taxon>Eurotiales</taxon>
        <taxon>Aspergillaceae</taxon>
        <taxon>Aspergillus</taxon>
    </lineage>
</organism>